<dbReference type="PANTHER" id="PTHR44688:SF16">
    <property type="entry name" value="DNA-BINDING TRANSCRIPTIONAL ACTIVATOR DEVR_DOSR"/>
    <property type="match status" value="1"/>
</dbReference>
<organism evidence="5 6">
    <name type="scientific">Catenulispora yoronensis</name>
    <dbReference type="NCBI Taxonomy" id="450799"/>
    <lineage>
        <taxon>Bacteria</taxon>
        <taxon>Bacillati</taxon>
        <taxon>Actinomycetota</taxon>
        <taxon>Actinomycetes</taxon>
        <taxon>Catenulisporales</taxon>
        <taxon>Catenulisporaceae</taxon>
        <taxon>Catenulispora</taxon>
    </lineage>
</organism>
<dbReference type="RefSeq" id="WP_344665391.1">
    <property type="nucleotide sequence ID" value="NZ_BAAAQN010000009.1"/>
</dbReference>
<dbReference type="SUPFAM" id="SSF46894">
    <property type="entry name" value="C-terminal effector domain of the bipartite response regulators"/>
    <property type="match status" value="1"/>
</dbReference>
<dbReference type="InterPro" id="IPR000792">
    <property type="entry name" value="Tscrpt_reg_LuxR_C"/>
</dbReference>
<dbReference type="SMART" id="SM00421">
    <property type="entry name" value="HTH_LUXR"/>
    <property type="match status" value="1"/>
</dbReference>
<dbReference type="PROSITE" id="PS50043">
    <property type="entry name" value="HTH_LUXR_2"/>
    <property type="match status" value="1"/>
</dbReference>
<sequence length="88" mass="9667">MTAVSDFCALDMPSALERTENLTPREREALLLLGAGYGNEQIARRMRVTVRTARAHLEHVQLKLAVGSRANAIVVGWALHAATCHKCQ</sequence>
<comment type="caution">
    <text evidence="5">The sequence shown here is derived from an EMBL/GenBank/DDBJ whole genome shotgun (WGS) entry which is preliminary data.</text>
</comment>
<dbReference type="EMBL" id="BAAAQN010000009">
    <property type="protein sequence ID" value="GAA2023674.1"/>
    <property type="molecule type" value="Genomic_DNA"/>
</dbReference>
<reference evidence="5 6" key="1">
    <citation type="journal article" date="2019" name="Int. J. Syst. Evol. Microbiol.">
        <title>The Global Catalogue of Microorganisms (GCM) 10K type strain sequencing project: providing services to taxonomists for standard genome sequencing and annotation.</title>
        <authorList>
            <consortium name="The Broad Institute Genomics Platform"/>
            <consortium name="The Broad Institute Genome Sequencing Center for Infectious Disease"/>
            <person name="Wu L."/>
            <person name="Ma J."/>
        </authorList>
    </citation>
    <scope>NUCLEOTIDE SEQUENCE [LARGE SCALE GENOMIC DNA]</scope>
    <source>
        <strain evidence="5 6">JCM 16014</strain>
    </source>
</reference>
<protein>
    <recommendedName>
        <fullName evidence="4">HTH luxR-type domain-containing protein</fullName>
    </recommendedName>
</protein>
<keyword evidence="6" id="KW-1185">Reference proteome</keyword>
<dbReference type="InterPro" id="IPR016032">
    <property type="entry name" value="Sig_transdc_resp-reg_C-effctor"/>
</dbReference>
<proteinExistence type="predicted"/>
<keyword evidence="3" id="KW-0804">Transcription</keyword>
<evidence type="ECO:0000313" key="6">
    <source>
        <dbReference type="Proteomes" id="UP001500751"/>
    </source>
</evidence>
<evidence type="ECO:0000256" key="3">
    <source>
        <dbReference type="ARBA" id="ARBA00023163"/>
    </source>
</evidence>
<name>A0ABN2TXW5_9ACTN</name>
<dbReference type="Proteomes" id="UP001500751">
    <property type="component" value="Unassembled WGS sequence"/>
</dbReference>
<evidence type="ECO:0000256" key="1">
    <source>
        <dbReference type="ARBA" id="ARBA00023015"/>
    </source>
</evidence>
<dbReference type="PANTHER" id="PTHR44688">
    <property type="entry name" value="DNA-BINDING TRANSCRIPTIONAL ACTIVATOR DEVR_DOSR"/>
    <property type="match status" value="1"/>
</dbReference>
<dbReference type="InterPro" id="IPR036388">
    <property type="entry name" value="WH-like_DNA-bd_sf"/>
</dbReference>
<accession>A0ABN2TXW5</accession>
<dbReference type="PRINTS" id="PR00038">
    <property type="entry name" value="HTHLUXR"/>
</dbReference>
<dbReference type="Gene3D" id="1.10.10.10">
    <property type="entry name" value="Winged helix-like DNA-binding domain superfamily/Winged helix DNA-binding domain"/>
    <property type="match status" value="1"/>
</dbReference>
<dbReference type="CDD" id="cd06170">
    <property type="entry name" value="LuxR_C_like"/>
    <property type="match status" value="1"/>
</dbReference>
<evidence type="ECO:0000313" key="5">
    <source>
        <dbReference type="EMBL" id="GAA2023674.1"/>
    </source>
</evidence>
<gene>
    <name evidence="5" type="ORF">GCM10009839_21660</name>
</gene>
<feature type="domain" description="HTH luxR-type" evidence="4">
    <location>
        <begin position="15"/>
        <end position="80"/>
    </location>
</feature>
<keyword evidence="2" id="KW-0238">DNA-binding</keyword>
<evidence type="ECO:0000256" key="2">
    <source>
        <dbReference type="ARBA" id="ARBA00023125"/>
    </source>
</evidence>
<keyword evidence="1" id="KW-0805">Transcription regulation</keyword>
<dbReference type="Pfam" id="PF00196">
    <property type="entry name" value="GerE"/>
    <property type="match status" value="1"/>
</dbReference>
<evidence type="ECO:0000259" key="4">
    <source>
        <dbReference type="PROSITE" id="PS50043"/>
    </source>
</evidence>